<dbReference type="Gene3D" id="3.30.390.50">
    <property type="entry name" value="CO dehydrogenase flavoprotein, C-terminal domain"/>
    <property type="match status" value="1"/>
</dbReference>
<dbReference type="GO" id="GO:0016491">
    <property type="term" value="F:oxidoreductase activity"/>
    <property type="evidence" value="ECO:0007669"/>
    <property type="project" value="InterPro"/>
</dbReference>
<organism evidence="4 5">
    <name type="scientific">Paracoccus haeundaensis</name>
    <dbReference type="NCBI Taxonomy" id="225362"/>
    <lineage>
        <taxon>Bacteria</taxon>
        <taxon>Pseudomonadati</taxon>
        <taxon>Pseudomonadota</taxon>
        <taxon>Alphaproteobacteria</taxon>
        <taxon>Rhodobacterales</taxon>
        <taxon>Paracoccaceae</taxon>
        <taxon>Paracoccus</taxon>
    </lineage>
</organism>
<dbReference type="Pfam" id="PF03450">
    <property type="entry name" value="CO_deh_flav_C"/>
    <property type="match status" value="1"/>
</dbReference>
<reference evidence="4 5" key="1">
    <citation type="submission" date="2019-06" db="EMBL/GenBank/DDBJ databases">
        <authorList>
            <person name="Li J."/>
        </authorList>
    </citation>
    <scope>NUCLEOTIDE SEQUENCE [LARGE SCALE GENOMIC DNA]</scope>
    <source>
        <strain evidence="4 5">CGMCC 1.8012</strain>
    </source>
</reference>
<dbReference type="InterPro" id="IPR016166">
    <property type="entry name" value="FAD-bd_PCMH"/>
</dbReference>
<evidence type="ECO:0000256" key="2">
    <source>
        <dbReference type="ARBA" id="ARBA00022827"/>
    </source>
</evidence>
<dbReference type="SUPFAM" id="SSF55447">
    <property type="entry name" value="CO dehydrogenase flavoprotein C-terminal domain-like"/>
    <property type="match status" value="1"/>
</dbReference>
<protein>
    <submittedName>
        <fullName evidence="4">Xanthine dehydrogenase family protein subunit M</fullName>
    </submittedName>
</protein>
<dbReference type="InterPro" id="IPR036318">
    <property type="entry name" value="FAD-bd_PCMH-like_sf"/>
</dbReference>
<dbReference type="InterPro" id="IPR016169">
    <property type="entry name" value="FAD-bd_PCMH_sub2"/>
</dbReference>
<accession>A0A5C4R830</accession>
<dbReference type="InterPro" id="IPR005107">
    <property type="entry name" value="CO_DH_flav_C"/>
</dbReference>
<keyword evidence="1" id="KW-0285">Flavoprotein</keyword>
<keyword evidence="5" id="KW-1185">Reference proteome</keyword>
<dbReference type="SUPFAM" id="SSF56176">
    <property type="entry name" value="FAD-binding/transporter-associated domain-like"/>
    <property type="match status" value="1"/>
</dbReference>
<dbReference type="InterPro" id="IPR002346">
    <property type="entry name" value="Mopterin_DH_FAD-bd"/>
</dbReference>
<evidence type="ECO:0000259" key="3">
    <source>
        <dbReference type="PROSITE" id="PS51387"/>
    </source>
</evidence>
<dbReference type="EMBL" id="VDDC01000012">
    <property type="protein sequence ID" value="TNH39814.1"/>
    <property type="molecule type" value="Genomic_DNA"/>
</dbReference>
<dbReference type="PROSITE" id="PS51387">
    <property type="entry name" value="FAD_PCMH"/>
    <property type="match status" value="1"/>
</dbReference>
<comment type="caution">
    <text evidence="4">The sequence shown here is derived from an EMBL/GenBank/DDBJ whole genome shotgun (WGS) entry which is preliminary data.</text>
</comment>
<feature type="domain" description="FAD-binding PCMH-type" evidence="3">
    <location>
        <begin position="1"/>
        <end position="216"/>
    </location>
</feature>
<dbReference type="RefSeq" id="WP_139598332.1">
    <property type="nucleotide sequence ID" value="NZ_VDDC01000012.1"/>
</dbReference>
<dbReference type="SMART" id="SM01092">
    <property type="entry name" value="CO_deh_flav_C"/>
    <property type="match status" value="1"/>
</dbReference>
<evidence type="ECO:0000313" key="4">
    <source>
        <dbReference type="EMBL" id="TNH39814.1"/>
    </source>
</evidence>
<dbReference type="Gene3D" id="3.30.43.10">
    <property type="entry name" value="Uridine Diphospho-n-acetylenolpyruvylglucosamine Reductase, domain 2"/>
    <property type="match status" value="1"/>
</dbReference>
<evidence type="ECO:0000313" key="5">
    <source>
        <dbReference type="Proteomes" id="UP000304880"/>
    </source>
</evidence>
<dbReference type="InterPro" id="IPR016167">
    <property type="entry name" value="FAD-bd_PCMH_sub1"/>
</dbReference>
<proteinExistence type="predicted"/>
<evidence type="ECO:0000256" key="1">
    <source>
        <dbReference type="ARBA" id="ARBA00022630"/>
    </source>
</evidence>
<dbReference type="PANTHER" id="PTHR42659:SF5">
    <property type="entry name" value="ALDEHYDE OXIDOREDUCTASE FAD-BINDING SUBUNIT PAOB"/>
    <property type="match status" value="1"/>
</dbReference>
<dbReference type="InterPro" id="IPR051312">
    <property type="entry name" value="Diverse_Substr_Oxidored"/>
</dbReference>
<name>A0A5C4R830_9RHOB</name>
<keyword evidence="2" id="KW-0274">FAD</keyword>
<dbReference type="Proteomes" id="UP000304880">
    <property type="component" value="Unassembled WGS sequence"/>
</dbReference>
<dbReference type="GO" id="GO:0071949">
    <property type="term" value="F:FAD binding"/>
    <property type="evidence" value="ECO:0007669"/>
    <property type="project" value="InterPro"/>
</dbReference>
<dbReference type="Pfam" id="PF00941">
    <property type="entry name" value="FAD_binding_5"/>
    <property type="match status" value="1"/>
</dbReference>
<dbReference type="Gene3D" id="3.30.465.10">
    <property type="match status" value="2"/>
</dbReference>
<dbReference type="AlphaFoldDB" id="A0A5C4R830"/>
<sequence length="320" mass="33992">MKAFEYDRAGDLAQAVGSPAMLIAGGTNMLDLMKLEVATPDALLDITRVGLKEITPEGAGLRIGALVSNSDCAAHPRIRADWPLLSRAILAGASPQLRNKATMGGNLCQRTRCGYFMDGRSPCNKREPGTGCAAQGGVNRNHAILGASDACIATYPGDMAVALSALRATVETEGPDGTREVPMRDFHRLPGDDPSHDNVLKAGEVITAIRLPAPFGGRQLYRKVRDRASYAFALVSVAAAVRMDNGRIEAAQLAFGSIAHKPWTDDRVEAVLVGERPTPALFDKAADLLLEDARGQGHNDFKITLVRRALAAVLAEATGE</sequence>
<dbReference type="InterPro" id="IPR036683">
    <property type="entry name" value="CO_DH_flav_C_dom_sf"/>
</dbReference>
<gene>
    <name evidence="4" type="ORF">FHD67_07410</name>
</gene>
<dbReference type="PANTHER" id="PTHR42659">
    <property type="entry name" value="XANTHINE DEHYDROGENASE SUBUNIT C-RELATED"/>
    <property type="match status" value="1"/>
</dbReference>